<accession>A0ABN3PAL5</accession>
<proteinExistence type="inferred from homology"/>
<evidence type="ECO:0000313" key="3">
    <source>
        <dbReference type="EMBL" id="GAA2576233.1"/>
    </source>
</evidence>
<dbReference type="RefSeq" id="WP_344537371.1">
    <property type="nucleotide sequence ID" value="NZ_BAAATD010000001.1"/>
</dbReference>
<dbReference type="Proteomes" id="UP001501509">
    <property type="component" value="Unassembled WGS sequence"/>
</dbReference>
<dbReference type="Pfam" id="PF00722">
    <property type="entry name" value="Glyco_hydro_16"/>
    <property type="match status" value="1"/>
</dbReference>
<dbReference type="InterPro" id="IPR000757">
    <property type="entry name" value="Beta-glucanase-like"/>
</dbReference>
<dbReference type="SUPFAM" id="SSF49899">
    <property type="entry name" value="Concanavalin A-like lectins/glucanases"/>
    <property type="match status" value="1"/>
</dbReference>
<protein>
    <recommendedName>
        <fullName evidence="2">GH16 domain-containing protein</fullName>
    </recommendedName>
</protein>
<evidence type="ECO:0000256" key="1">
    <source>
        <dbReference type="ARBA" id="ARBA00006865"/>
    </source>
</evidence>
<feature type="domain" description="GH16" evidence="2">
    <location>
        <begin position="42"/>
        <end position="282"/>
    </location>
</feature>
<organism evidence="3 4">
    <name type="scientific">Actinomadura fulvescens</name>
    <dbReference type="NCBI Taxonomy" id="46160"/>
    <lineage>
        <taxon>Bacteria</taxon>
        <taxon>Bacillati</taxon>
        <taxon>Actinomycetota</taxon>
        <taxon>Actinomycetes</taxon>
        <taxon>Streptosporangiales</taxon>
        <taxon>Thermomonosporaceae</taxon>
        <taxon>Actinomadura</taxon>
    </lineage>
</organism>
<dbReference type="PANTHER" id="PTHR10963">
    <property type="entry name" value="GLYCOSYL HYDROLASE-RELATED"/>
    <property type="match status" value="1"/>
</dbReference>
<dbReference type="Gene3D" id="2.60.120.200">
    <property type="match status" value="1"/>
</dbReference>
<dbReference type="InterPro" id="IPR013320">
    <property type="entry name" value="ConA-like_dom_sf"/>
</dbReference>
<sequence length="282" mass="31395">MALVTAVGLTVGAAGTAAGLAGEDAPGAGAPNADAVAARAAAGKPKITLPKVKWKRTWSDEFNGRGRPTAKWRAAIGNGKKGWTHRALQYYRWENASLTGKGQLVISANKEPRSTKLKCWYGPCKYTSARLQTNGKFAQRYGRFAIRAKLPTGQGMWPAFWMQRSAPYGEIDVIETIGKYPKLAQGWAHDGRKRRGGGKLQMRQPLSAGFHTYGVDWTPWRIVWWVDGKPYAQMKRYKGWPFDKAHYLILSLQVGGNWPGSPSAKTRFPQRMQVDWVRAYRA</sequence>
<name>A0ABN3PAL5_9ACTN</name>
<dbReference type="EMBL" id="BAAATD010000001">
    <property type="protein sequence ID" value="GAA2576233.1"/>
    <property type="molecule type" value="Genomic_DNA"/>
</dbReference>
<dbReference type="PANTHER" id="PTHR10963:SF55">
    <property type="entry name" value="GLYCOSIDE HYDROLASE FAMILY 16 PROTEIN"/>
    <property type="match status" value="1"/>
</dbReference>
<dbReference type="InterPro" id="IPR050546">
    <property type="entry name" value="Glycosyl_Hydrlase_16"/>
</dbReference>
<dbReference type="CDD" id="cd08023">
    <property type="entry name" value="GH16_laminarinase_like"/>
    <property type="match status" value="1"/>
</dbReference>
<keyword evidence="4" id="KW-1185">Reference proteome</keyword>
<evidence type="ECO:0000313" key="4">
    <source>
        <dbReference type="Proteomes" id="UP001501509"/>
    </source>
</evidence>
<gene>
    <name evidence="3" type="ORF">GCM10010411_05790</name>
</gene>
<reference evidence="3 4" key="1">
    <citation type="journal article" date="2019" name="Int. J. Syst. Evol. Microbiol.">
        <title>The Global Catalogue of Microorganisms (GCM) 10K type strain sequencing project: providing services to taxonomists for standard genome sequencing and annotation.</title>
        <authorList>
            <consortium name="The Broad Institute Genomics Platform"/>
            <consortium name="The Broad Institute Genome Sequencing Center for Infectious Disease"/>
            <person name="Wu L."/>
            <person name="Ma J."/>
        </authorList>
    </citation>
    <scope>NUCLEOTIDE SEQUENCE [LARGE SCALE GENOMIC DNA]</scope>
    <source>
        <strain evidence="3 4">JCM 6833</strain>
    </source>
</reference>
<evidence type="ECO:0000259" key="2">
    <source>
        <dbReference type="PROSITE" id="PS51762"/>
    </source>
</evidence>
<comment type="caution">
    <text evidence="3">The sequence shown here is derived from an EMBL/GenBank/DDBJ whole genome shotgun (WGS) entry which is preliminary data.</text>
</comment>
<dbReference type="PROSITE" id="PS51762">
    <property type="entry name" value="GH16_2"/>
    <property type="match status" value="1"/>
</dbReference>
<comment type="similarity">
    <text evidence="1">Belongs to the glycosyl hydrolase 16 family.</text>
</comment>